<dbReference type="GO" id="GO:0019786">
    <property type="term" value="F:protein-phosphatidylethanolamide deconjugating activity"/>
    <property type="evidence" value="ECO:0007669"/>
    <property type="project" value="InterPro"/>
</dbReference>
<dbReference type="GO" id="GO:0000045">
    <property type="term" value="P:autophagosome assembly"/>
    <property type="evidence" value="ECO:0007669"/>
    <property type="project" value="TreeGrafter"/>
</dbReference>
<comment type="catalytic activity">
    <reaction evidence="10">
        <text>[protein]-C-terminal L-amino acid-glycyl-phosphatidylethanolamide + H2O = [protein]-C-terminal L-amino acid-glycine + a 1,2-diacyl-sn-glycero-3-phosphoethanolamine</text>
        <dbReference type="Rhea" id="RHEA:67548"/>
        <dbReference type="Rhea" id="RHEA-COMP:17323"/>
        <dbReference type="Rhea" id="RHEA-COMP:17324"/>
        <dbReference type="ChEBI" id="CHEBI:15377"/>
        <dbReference type="ChEBI" id="CHEBI:64612"/>
        <dbReference type="ChEBI" id="CHEBI:172940"/>
        <dbReference type="ChEBI" id="CHEBI:172941"/>
    </reaction>
    <physiologicalReaction direction="left-to-right" evidence="10">
        <dbReference type="Rhea" id="RHEA:67549"/>
    </physiologicalReaction>
</comment>
<evidence type="ECO:0000313" key="15">
    <source>
        <dbReference type="Proteomes" id="UP000829720"/>
    </source>
</evidence>
<sequence>MQTLNKLPSFVNALGRKHREILVLPQNQNSSSRSSFDSISVSESWDGFCFLVVKMENKETDEVEKLKTKFMSAWNNVKYSWVLKSKTSFSRNSPVFLLGKCYHFKAEEAEGPSGSSCNEGGVPCSRGSALTSDCGWGCALRAGQMMLAQALLLHFLGRDWTWSEALNLQTLDTESWTSSAARKLVASLEASLQGERPPGTDPLPFPRAGRKRQTST</sequence>
<keyword evidence="4 11" id="KW-0963">Cytoplasm</keyword>
<comment type="caution">
    <text evidence="14">The sequence shown here is derived from an EMBL/GenBank/DDBJ whole genome shotgun (WGS) entry which is preliminary data.</text>
</comment>
<evidence type="ECO:0000313" key="14">
    <source>
        <dbReference type="EMBL" id="KAI1892108.1"/>
    </source>
</evidence>
<evidence type="ECO:0000256" key="5">
    <source>
        <dbReference type="ARBA" id="ARBA00022670"/>
    </source>
</evidence>
<reference evidence="14" key="1">
    <citation type="submission" date="2021-01" db="EMBL/GenBank/DDBJ databases">
        <authorList>
            <person name="Zahm M."/>
            <person name="Roques C."/>
            <person name="Cabau C."/>
            <person name="Klopp C."/>
            <person name="Donnadieu C."/>
            <person name="Jouanno E."/>
            <person name="Lampietro C."/>
            <person name="Louis A."/>
            <person name="Herpin A."/>
            <person name="Echchiki A."/>
            <person name="Berthelot C."/>
            <person name="Parey E."/>
            <person name="Roest-Crollius H."/>
            <person name="Braasch I."/>
            <person name="Postlethwait J."/>
            <person name="Bobe J."/>
            <person name="Montfort J."/>
            <person name="Bouchez O."/>
            <person name="Begum T."/>
            <person name="Mejri S."/>
            <person name="Adams A."/>
            <person name="Chen W.-J."/>
            <person name="Guiguen Y."/>
        </authorList>
    </citation>
    <scope>NUCLEOTIDE SEQUENCE</scope>
    <source>
        <tissue evidence="14">Blood</tissue>
    </source>
</reference>
<protein>
    <recommendedName>
        <fullName evidence="11">Cysteine protease</fullName>
        <ecNumber evidence="11">3.4.22.-</ecNumber>
    </recommendedName>
</protein>
<dbReference type="EC" id="3.4.22.-" evidence="11"/>
<evidence type="ECO:0000256" key="4">
    <source>
        <dbReference type="ARBA" id="ARBA00022490"/>
    </source>
</evidence>
<keyword evidence="3" id="KW-0813">Transport</keyword>
<feature type="region of interest" description="Disordered" evidence="12">
    <location>
        <begin position="189"/>
        <end position="216"/>
    </location>
</feature>
<keyword evidence="9 11" id="KW-0072">Autophagy</keyword>
<evidence type="ECO:0000259" key="13">
    <source>
        <dbReference type="Pfam" id="PF03416"/>
    </source>
</evidence>
<dbReference type="PANTHER" id="PTHR22624">
    <property type="entry name" value="CYSTEINE PROTEASE ATG4"/>
    <property type="match status" value="1"/>
</dbReference>
<dbReference type="Pfam" id="PF03416">
    <property type="entry name" value="Peptidase_C54"/>
    <property type="match status" value="1"/>
</dbReference>
<evidence type="ECO:0000256" key="1">
    <source>
        <dbReference type="ARBA" id="ARBA00004496"/>
    </source>
</evidence>
<dbReference type="OrthoDB" id="2960936at2759"/>
<dbReference type="Proteomes" id="UP000829720">
    <property type="component" value="Unassembled WGS sequence"/>
</dbReference>
<dbReference type="GO" id="GO:0000423">
    <property type="term" value="P:mitophagy"/>
    <property type="evidence" value="ECO:0007669"/>
    <property type="project" value="TreeGrafter"/>
</dbReference>
<gene>
    <name evidence="14" type="ORF">AGOR_G00150570</name>
</gene>
<comment type="function">
    <text evidence="11">Cysteine protease that plays a key role in autophagy by mediating both proteolytic activation and delipidation of ATG8 family proteins.</text>
</comment>
<dbReference type="InterPro" id="IPR005078">
    <property type="entry name" value="Peptidase_C54"/>
</dbReference>
<feature type="domain" description="Peptidase C54 catalytic" evidence="13">
    <location>
        <begin position="126"/>
        <end position="167"/>
    </location>
</feature>
<dbReference type="GO" id="GO:0016485">
    <property type="term" value="P:protein processing"/>
    <property type="evidence" value="ECO:0007669"/>
    <property type="project" value="TreeGrafter"/>
</dbReference>
<dbReference type="EMBL" id="JAERUA010000013">
    <property type="protein sequence ID" value="KAI1892108.1"/>
    <property type="molecule type" value="Genomic_DNA"/>
</dbReference>
<keyword evidence="8 11" id="KW-0653">Protein transport</keyword>
<dbReference type="InterPro" id="IPR038765">
    <property type="entry name" value="Papain-like_cys_pep_sf"/>
</dbReference>
<dbReference type="GO" id="GO:0015031">
    <property type="term" value="P:protein transport"/>
    <property type="evidence" value="ECO:0007669"/>
    <property type="project" value="UniProtKB-KW"/>
</dbReference>
<comment type="similarity">
    <text evidence="2 11">Belongs to the peptidase C54 family.</text>
</comment>
<keyword evidence="6 11" id="KW-0378">Hydrolase</keyword>
<proteinExistence type="inferred from homology"/>
<dbReference type="GO" id="GO:0034727">
    <property type="term" value="P:piecemeal microautophagy of the nucleus"/>
    <property type="evidence" value="ECO:0007669"/>
    <property type="project" value="TreeGrafter"/>
</dbReference>
<evidence type="ECO:0000256" key="10">
    <source>
        <dbReference type="ARBA" id="ARBA00029362"/>
    </source>
</evidence>
<dbReference type="InterPro" id="IPR046792">
    <property type="entry name" value="Peptidase_C54_cat"/>
</dbReference>
<dbReference type="AlphaFoldDB" id="A0A8T3DB77"/>
<dbReference type="PANTHER" id="PTHR22624:SF38">
    <property type="entry name" value="CYSTEINE PROTEASE ATG4C"/>
    <property type="match status" value="1"/>
</dbReference>
<keyword evidence="5 11" id="KW-0645">Protease</keyword>
<organism evidence="14 15">
    <name type="scientific">Albula goreensis</name>
    <dbReference type="NCBI Taxonomy" id="1534307"/>
    <lineage>
        <taxon>Eukaryota</taxon>
        <taxon>Metazoa</taxon>
        <taxon>Chordata</taxon>
        <taxon>Craniata</taxon>
        <taxon>Vertebrata</taxon>
        <taxon>Euteleostomi</taxon>
        <taxon>Actinopterygii</taxon>
        <taxon>Neopterygii</taxon>
        <taxon>Teleostei</taxon>
        <taxon>Albuliformes</taxon>
        <taxon>Albulidae</taxon>
        <taxon>Albula</taxon>
    </lineage>
</organism>
<comment type="subcellular location">
    <subcellularLocation>
        <location evidence="1 11">Cytoplasm</location>
    </subcellularLocation>
</comment>
<evidence type="ECO:0000256" key="2">
    <source>
        <dbReference type="ARBA" id="ARBA00010958"/>
    </source>
</evidence>
<dbReference type="SUPFAM" id="SSF54001">
    <property type="entry name" value="Cysteine proteinases"/>
    <property type="match status" value="1"/>
</dbReference>
<dbReference type="GO" id="GO:0004197">
    <property type="term" value="F:cysteine-type endopeptidase activity"/>
    <property type="evidence" value="ECO:0007669"/>
    <property type="project" value="TreeGrafter"/>
</dbReference>
<evidence type="ECO:0000256" key="7">
    <source>
        <dbReference type="ARBA" id="ARBA00022807"/>
    </source>
</evidence>
<keyword evidence="15" id="KW-1185">Reference proteome</keyword>
<evidence type="ECO:0000256" key="3">
    <source>
        <dbReference type="ARBA" id="ARBA00022448"/>
    </source>
</evidence>
<keyword evidence="7" id="KW-0788">Thiol protease</keyword>
<evidence type="ECO:0000256" key="6">
    <source>
        <dbReference type="ARBA" id="ARBA00022801"/>
    </source>
</evidence>
<evidence type="ECO:0000256" key="9">
    <source>
        <dbReference type="ARBA" id="ARBA00023006"/>
    </source>
</evidence>
<evidence type="ECO:0000256" key="8">
    <source>
        <dbReference type="ARBA" id="ARBA00022927"/>
    </source>
</evidence>
<evidence type="ECO:0000256" key="12">
    <source>
        <dbReference type="SAM" id="MobiDB-lite"/>
    </source>
</evidence>
<dbReference type="GO" id="GO:0005737">
    <property type="term" value="C:cytoplasm"/>
    <property type="evidence" value="ECO:0007669"/>
    <property type="project" value="UniProtKB-SubCell"/>
</dbReference>
<dbReference type="GO" id="GO:0035973">
    <property type="term" value="P:aggrephagy"/>
    <property type="evidence" value="ECO:0007669"/>
    <property type="project" value="TreeGrafter"/>
</dbReference>
<name>A0A8T3DB77_9TELE</name>
<accession>A0A8T3DB77</accession>
<evidence type="ECO:0000256" key="11">
    <source>
        <dbReference type="RuleBase" id="RU363115"/>
    </source>
</evidence>